<protein>
    <submittedName>
        <fullName evidence="1">Uncharacterized protein</fullName>
    </submittedName>
</protein>
<reference evidence="1 2" key="1">
    <citation type="submission" date="2016-10" db="EMBL/GenBank/DDBJ databases">
        <authorList>
            <person name="de Groot N.N."/>
        </authorList>
    </citation>
    <scope>NUCLEOTIDE SEQUENCE [LARGE SCALE GENOMIC DNA]</scope>
    <source>
        <strain evidence="1 2">DSM 13760</strain>
    </source>
</reference>
<gene>
    <name evidence="1" type="ORF">SAMN04488559_104163</name>
</gene>
<sequence>MTKLFEYEFILLSTQLQVGKGQINFNRNFFKKIYLDQGRIGVNNLTNNLRKLISDNYLTFNKNSYQLTEKGLKKIIQLQLIHYFTDYMN</sequence>
<dbReference type="RefSeq" id="WP_092651012.1">
    <property type="nucleotide sequence ID" value="NZ_FOHA01000004.1"/>
</dbReference>
<evidence type="ECO:0000313" key="2">
    <source>
        <dbReference type="Proteomes" id="UP000198948"/>
    </source>
</evidence>
<dbReference type="Proteomes" id="UP000198948">
    <property type="component" value="Unassembled WGS sequence"/>
</dbReference>
<organism evidence="1 2">
    <name type="scientific">Isobaculum melis</name>
    <dbReference type="NCBI Taxonomy" id="142588"/>
    <lineage>
        <taxon>Bacteria</taxon>
        <taxon>Bacillati</taxon>
        <taxon>Bacillota</taxon>
        <taxon>Bacilli</taxon>
        <taxon>Lactobacillales</taxon>
        <taxon>Carnobacteriaceae</taxon>
        <taxon>Isobaculum</taxon>
    </lineage>
</organism>
<accession>A0A1H9RM67</accession>
<evidence type="ECO:0000313" key="1">
    <source>
        <dbReference type="EMBL" id="SER73880.1"/>
    </source>
</evidence>
<proteinExistence type="predicted"/>
<keyword evidence="2" id="KW-1185">Reference proteome</keyword>
<dbReference type="AlphaFoldDB" id="A0A1H9RM67"/>
<name>A0A1H9RM67_9LACT</name>
<dbReference type="EMBL" id="FOHA01000004">
    <property type="protein sequence ID" value="SER73880.1"/>
    <property type="molecule type" value="Genomic_DNA"/>
</dbReference>